<evidence type="ECO:0000256" key="1">
    <source>
        <dbReference type="ARBA" id="ARBA00008231"/>
    </source>
</evidence>
<evidence type="ECO:0000313" key="4">
    <source>
        <dbReference type="EMBL" id="SMX39130.1"/>
    </source>
</evidence>
<dbReference type="PANTHER" id="PTHR21013">
    <property type="entry name" value="ATP SYNTHASE MITOCHONDRIAL F1 COMPLEX ASSEMBLY FACTOR 2/ATP12 PROTEIN, MITOCHONDRIAL PRECURSOR"/>
    <property type="match status" value="1"/>
</dbReference>
<dbReference type="RefSeq" id="WP_094020716.1">
    <property type="nucleotide sequence ID" value="NZ_FXYF01000004.1"/>
</dbReference>
<dbReference type="OrthoDB" id="9797825at2"/>
<keyword evidence="3" id="KW-0143">Chaperone</keyword>
<proteinExistence type="inferred from homology"/>
<dbReference type="PANTHER" id="PTHR21013:SF10">
    <property type="entry name" value="ATP SYNTHASE MITOCHONDRIAL F1 COMPLEX ASSEMBLY FACTOR 2"/>
    <property type="match status" value="1"/>
</dbReference>
<dbReference type="AlphaFoldDB" id="A0A238K8B8"/>
<evidence type="ECO:0000313" key="5">
    <source>
        <dbReference type="Proteomes" id="UP000207598"/>
    </source>
</evidence>
<gene>
    <name evidence="4" type="ORF">MAA8898_01895</name>
</gene>
<name>A0A238K8B8_9RHOB</name>
<dbReference type="InterPro" id="IPR042272">
    <property type="entry name" value="ATP12_ATP_synth-F1-assembly_N"/>
</dbReference>
<evidence type="ECO:0000256" key="2">
    <source>
        <dbReference type="ARBA" id="ARBA00022946"/>
    </source>
</evidence>
<dbReference type="InterPro" id="IPR011419">
    <property type="entry name" value="ATP12_ATP_synth-F1-assembly"/>
</dbReference>
<accession>A0A238K8B8</accession>
<reference evidence="4 5" key="1">
    <citation type="submission" date="2017-05" db="EMBL/GenBank/DDBJ databases">
        <authorList>
            <person name="Song R."/>
            <person name="Chenine A.L."/>
            <person name="Ruprecht R.M."/>
        </authorList>
    </citation>
    <scope>NUCLEOTIDE SEQUENCE [LARGE SCALE GENOMIC DNA]</scope>
    <source>
        <strain evidence="4 5">CECT 8898</strain>
    </source>
</reference>
<dbReference type="Gene3D" id="3.30.2180.10">
    <property type="entry name" value="ATP12-like"/>
    <property type="match status" value="1"/>
</dbReference>
<dbReference type="Proteomes" id="UP000207598">
    <property type="component" value="Unassembled WGS sequence"/>
</dbReference>
<organism evidence="4 5">
    <name type="scientific">Maliponia aquimaris</name>
    <dbReference type="NCBI Taxonomy" id="1673631"/>
    <lineage>
        <taxon>Bacteria</taxon>
        <taxon>Pseudomonadati</taxon>
        <taxon>Pseudomonadota</taxon>
        <taxon>Alphaproteobacteria</taxon>
        <taxon>Rhodobacterales</taxon>
        <taxon>Paracoccaceae</taxon>
        <taxon>Maliponia</taxon>
    </lineage>
</organism>
<protein>
    <submittedName>
        <fullName evidence="4">ATP12 chaperone protein</fullName>
    </submittedName>
</protein>
<sequence>MSEWALKRFWKAAEVVPEAEGYTVTLDGRGVRTPAKARLVVPTEALARAIAAEWQAQDQRVDPSTMPFTRMANSALDKVIPQHAEVADMLADYGDSDLLCYRATAPAALVDRQCAAWDPLLDWAATVHGARLLPVAGVMHRPQDPGALARLSQAVHAQSAFQLAAFHDLVSMSGSLVIALAVMQGARTAEEGWALSRIDESWQAEQWGADEEAEEVAERKRLEFLHAAVFHEMASG</sequence>
<evidence type="ECO:0000256" key="3">
    <source>
        <dbReference type="ARBA" id="ARBA00023186"/>
    </source>
</evidence>
<dbReference type="InterPro" id="IPR023335">
    <property type="entry name" value="ATP12_ortho_dom_sf"/>
</dbReference>
<dbReference type="GO" id="GO:0043461">
    <property type="term" value="P:proton-transporting ATP synthase complex assembly"/>
    <property type="evidence" value="ECO:0007669"/>
    <property type="project" value="InterPro"/>
</dbReference>
<dbReference type="SUPFAM" id="SSF160909">
    <property type="entry name" value="ATP12-like"/>
    <property type="match status" value="1"/>
</dbReference>
<keyword evidence="5" id="KW-1185">Reference proteome</keyword>
<dbReference type="Gene3D" id="1.10.3580.10">
    <property type="entry name" value="ATP12 ATPase"/>
    <property type="match status" value="1"/>
</dbReference>
<dbReference type="EMBL" id="FXYF01000004">
    <property type="protein sequence ID" value="SMX39130.1"/>
    <property type="molecule type" value="Genomic_DNA"/>
</dbReference>
<comment type="similarity">
    <text evidence="1">Belongs to the ATP12 family.</text>
</comment>
<dbReference type="Pfam" id="PF07542">
    <property type="entry name" value="ATP12"/>
    <property type="match status" value="1"/>
</dbReference>
<keyword evidence="2" id="KW-0809">Transit peptide</keyword>